<reference evidence="2" key="2">
    <citation type="journal article" date="2015" name="Data Brief">
        <title>Shoot transcriptome of the giant reed, Arundo donax.</title>
        <authorList>
            <person name="Barrero R.A."/>
            <person name="Guerrero F.D."/>
            <person name="Moolhuijzen P."/>
            <person name="Goolsby J.A."/>
            <person name="Tidwell J."/>
            <person name="Bellgard S.E."/>
            <person name="Bellgard M.I."/>
        </authorList>
    </citation>
    <scope>NUCLEOTIDE SEQUENCE</scope>
    <source>
        <tissue evidence="2">Shoot tissue taken approximately 20 cm above the soil surface</tissue>
    </source>
</reference>
<dbReference type="EMBL" id="GBRH01234428">
    <property type="protein sequence ID" value="JAD63467.1"/>
    <property type="molecule type" value="Transcribed_RNA"/>
</dbReference>
<proteinExistence type="predicted"/>
<reference evidence="2" key="1">
    <citation type="submission" date="2014-09" db="EMBL/GenBank/DDBJ databases">
        <authorList>
            <person name="Magalhaes I.L.F."/>
            <person name="Oliveira U."/>
            <person name="Santos F.R."/>
            <person name="Vidigal T.H.D.A."/>
            <person name="Brescovit A.D."/>
            <person name="Santos A.J."/>
        </authorList>
    </citation>
    <scope>NUCLEOTIDE SEQUENCE</scope>
    <source>
        <tissue evidence="2">Shoot tissue taken approximately 20 cm above the soil surface</tissue>
    </source>
</reference>
<keyword evidence="1" id="KW-0472">Membrane</keyword>
<keyword evidence="1" id="KW-0812">Transmembrane</keyword>
<accession>A0A0A9BW30</accession>
<keyword evidence="1" id="KW-1133">Transmembrane helix</keyword>
<evidence type="ECO:0000256" key="1">
    <source>
        <dbReference type="SAM" id="Phobius"/>
    </source>
</evidence>
<sequence>MQFHGFCQRTSGAVVATFLAVLVFIVLILMAACAIRRRH</sequence>
<organism evidence="2">
    <name type="scientific">Arundo donax</name>
    <name type="common">Giant reed</name>
    <name type="synonym">Donax arundinaceus</name>
    <dbReference type="NCBI Taxonomy" id="35708"/>
    <lineage>
        <taxon>Eukaryota</taxon>
        <taxon>Viridiplantae</taxon>
        <taxon>Streptophyta</taxon>
        <taxon>Embryophyta</taxon>
        <taxon>Tracheophyta</taxon>
        <taxon>Spermatophyta</taxon>
        <taxon>Magnoliopsida</taxon>
        <taxon>Liliopsida</taxon>
        <taxon>Poales</taxon>
        <taxon>Poaceae</taxon>
        <taxon>PACMAD clade</taxon>
        <taxon>Arundinoideae</taxon>
        <taxon>Arundineae</taxon>
        <taxon>Arundo</taxon>
    </lineage>
</organism>
<evidence type="ECO:0000313" key="2">
    <source>
        <dbReference type="EMBL" id="JAD63467.1"/>
    </source>
</evidence>
<protein>
    <submittedName>
        <fullName evidence="2">Uncharacterized protein</fullName>
    </submittedName>
</protein>
<feature type="transmembrane region" description="Helical" evidence="1">
    <location>
        <begin position="12"/>
        <end position="35"/>
    </location>
</feature>
<dbReference type="AlphaFoldDB" id="A0A0A9BW30"/>
<name>A0A0A9BW30_ARUDO</name>